<evidence type="ECO:0000313" key="3">
    <source>
        <dbReference type="Proteomes" id="UP000095085"/>
    </source>
</evidence>
<evidence type="ECO:0000313" key="2">
    <source>
        <dbReference type="EMBL" id="ODV66933.1"/>
    </source>
</evidence>
<feature type="compositionally biased region" description="Low complexity" evidence="1">
    <location>
        <begin position="7"/>
        <end position="18"/>
    </location>
</feature>
<accession>A0A1E4RI53</accession>
<feature type="region of interest" description="Disordered" evidence="1">
    <location>
        <begin position="1"/>
        <end position="20"/>
    </location>
</feature>
<dbReference type="AlphaFoldDB" id="A0A1E4RI53"/>
<dbReference type="GeneID" id="30997595"/>
<dbReference type="RefSeq" id="XP_020076000.1">
    <property type="nucleotide sequence ID" value="XM_020223046.1"/>
</dbReference>
<organism evidence="2 3">
    <name type="scientific">Hyphopichia burtonii NRRL Y-1933</name>
    <dbReference type="NCBI Taxonomy" id="984485"/>
    <lineage>
        <taxon>Eukaryota</taxon>
        <taxon>Fungi</taxon>
        <taxon>Dikarya</taxon>
        <taxon>Ascomycota</taxon>
        <taxon>Saccharomycotina</taxon>
        <taxon>Pichiomycetes</taxon>
        <taxon>Debaryomycetaceae</taxon>
        <taxon>Hyphopichia</taxon>
    </lineage>
</organism>
<dbReference type="Proteomes" id="UP000095085">
    <property type="component" value="Unassembled WGS sequence"/>
</dbReference>
<protein>
    <submittedName>
        <fullName evidence="2">Uncharacterized protein</fullName>
    </submittedName>
</protein>
<name>A0A1E4RI53_9ASCO</name>
<keyword evidence="3" id="KW-1185">Reference proteome</keyword>
<proteinExistence type="predicted"/>
<gene>
    <name evidence="2" type="ORF">HYPBUDRAFT_205722</name>
</gene>
<evidence type="ECO:0000256" key="1">
    <source>
        <dbReference type="SAM" id="MobiDB-lite"/>
    </source>
</evidence>
<reference evidence="3" key="1">
    <citation type="submission" date="2016-05" db="EMBL/GenBank/DDBJ databases">
        <title>Comparative genomics of biotechnologically important yeasts.</title>
        <authorList>
            <consortium name="DOE Joint Genome Institute"/>
            <person name="Riley R."/>
            <person name="Haridas S."/>
            <person name="Wolfe K.H."/>
            <person name="Lopes M.R."/>
            <person name="Hittinger C.T."/>
            <person name="Goker M."/>
            <person name="Salamov A."/>
            <person name="Wisecaver J."/>
            <person name="Long T.M."/>
            <person name="Aerts A.L."/>
            <person name="Barry K."/>
            <person name="Choi C."/>
            <person name="Clum A."/>
            <person name="Coughlan A.Y."/>
            <person name="Deshpande S."/>
            <person name="Douglass A.P."/>
            <person name="Hanson S.J."/>
            <person name="Klenk H.-P."/>
            <person name="Labutti K."/>
            <person name="Lapidus A."/>
            <person name="Lindquist E."/>
            <person name="Lipzen A."/>
            <person name="Meier-Kolthoff J.P."/>
            <person name="Ohm R.A."/>
            <person name="Otillar R.P."/>
            <person name="Pangilinan J."/>
            <person name="Peng Y."/>
            <person name="Rokas A."/>
            <person name="Rosa C.A."/>
            <person name="Scheuner C."/>
            <person name="Sibirny A.A."/>
            <person name="Slot J.C."/>
            <person name="Stielow J.B."/>
            <person name="Sun H."/>
            <person name="Kurtzman C.P."/>
            <person name="Blackwell M."/>
            <person name="Grigoriev I.V."/>
            <person name="Jeffries T.W."/>
        </authorList>
    </citation>
    <scope>NUCLEOTIDE SEQUENCE [LARGE SCALE GENOMIC DNA]</scope>
    <source>
        <strain evidence="3">NRRL Y-1933</strain>
    </source>
</reference>
<dbReference type="EMBL" id="KV454541">
    <property type="protein sequence ID" value="ODV66933.1"/>
    <property type="molecule type" value="Genomic_DNA"/>
</dbReference>
<sequence>MIIPQISPSSSSSSSSSSTHYRQSELHPLKFLEGILSMKPETAKGKKSVGDCFSFLLWGKNSMVRLGDAPFFWGYIWRIQSSVFRWVAFFITVSSVSVGGGRSVQWVISVGHFSGSVHWFSEEIFCQLSQIVEVSCKTHPAFRFSA</sequence>